<sequence>MIISIEDKPFFIFLLHFVTAILKPSLETDKANGSSMSISNDASMSPSDDIWMMEFVFALQTNKESSGPKQAPLGTRIRYGVVHVNCVSIPVRKDNSIPGWYVGTFTFTKLIRLARKLHVIKVTLLAVHVYHPGRPPVVISAHYKRVVFQVTDGEAECGYGQRLHQRDRVVTVHCQQADGSDISVTDGYCNIVIRVHRYVPRFCLKFIKCAEPLQCVTQDKTFPVEVIHGDDPPVRQEVQSSNKRLLLVVTCLHELHGFQQLQTHRLLFRKYPRIETFVFLCVMNNEATSDLSLRRQGSHLLPISPPTTSLPHSRRKEKAQRITFDSWLGNRKPKKEAKCQGQRKIPRLTDNVQNKAGIIPLTKPHSHPTCKTTQSYLMTNITYI</sequence>
<keyword evidence="2" id="KW-1185">Reference proteome</keyword>
<proteinExistence type="predicted"/>
<dbReference type="Proteomes" id="UP001164746">
    <property type="component" value="Chromosome 12"/>
</dbReference>
<evidence type="ECO:0000313" key="1">
    <source>
        <dbReference type="EMBL" id="WAR21969.1"/>
    </source>
</evidence>
<accession>A0ABY7FLC0</accession>
<name>A0ABY7FLC0_MYAAR</name>
<reference evidence="1" key="1">
    <citation type="submission" date="2022-11" db="EMBL/GenBank/DDBJ databases">
        <title>Centuries of genome instability and evolution in soft-shell clam transmissible cancer (bioRxiv).</title>
        <authorList>
            <person name="Hart S.F.M."/>
            <person name="Yonemitsu M.A."/>
            <person name="Giersch R.M."/>
            <person name="Beal B.F."/>
            <person name="Arriagada G."/>
            <person name="Davis B.W."/>
            <person name="Ostrander E.A."/>
            <person name="Goff S.P."/>
            <person name="Metzger M.J."/>
        </authorList>
    </citation>
    <scope>NUCLEOTIDE SEQUENCE</scope>
    <source>
        <strain evidence="1">MELC-2E11</strain>
        <tissue evidence="1">Siphon/mantle</tissue>
    </source>
</reference>
<evidence type="ECO:0000313" key="2">
    <source>
        <dbReference type="Proteomes" id="UP001164746"/>
    </source>
</evidence>
<gene>
    <name evidence="1" type="ORF">MAR_015943</name>
</gene>
<dbReference type="EMBL" id="CP111023">
    <property type="protein sequence ID" value="WAR21969.1"/>
    <property type="molecule type" value="Genomic_DNA"/>
</dbReference>
<protein>
    <submittedName>
        <fullName evidence="1">Uncharacterized protein</fullName>
    </submittedName>
</protein>
<organism evidence="1 2">
    <name type="scientific">Mya arenaria</name>
    <name type="common">Soft-shell clam</name>
    <dbReference type="NCBI Taxonomy" id="6604"/>
    <lineage>
        <taxon>Eukaryota</taxon>
        <taxon>Metazoa</taxon>
        <taxon>Spiralia</taxon>
        <taxon>Lophotrochozoa</taxon>
        <taxon>Mollusca</taxon>
        <taxon>Bivalvia</taxon>
        <taxon>Autobranchia</taxon>
        <taxon>Heteroconchia</taxon>
        <taxon>Euheterodonta</taxon>
        <taxon>Imparidentia</taxon>
        <taxon>Neoheterodontei</taxon>
        <taxon>Myida</taxon>
        <taxon>Myoidea</taxon>
        <taxon>Myidae</taxon>
        <taxon>Mya</taxon>
    </lineage>
</organism>